<name>A0A3G8GV59_9BURK</name>
<accession>A0A3G8GV59</accession>
<organism evidence="1 2">
    <name type="scientific">Cupriavidus pauculus</name>
    <dbReference type="NCBI Taxonomy" id="82633"/>
    <lineage>
        <taxon>Bacteria</taxon>
        <taxon>Pseudomonadati</taxon>
        <taxon>Pseudomonadota</taxon>
        <taxon>Betaproteobacteria</taxon>
        <taxon>Burkholderiales</taxon>
        <taxon>Burkholderiaceae</taxon>
        <taxon>Cupriavidus</taxon>
    </lineage>
</organism>
<reference evidence="2" key="1">
    <citation type="submission" date="2018-11" db="EMBL/GenBank/DDBJ databases">
        <title>FDA dAtabase for Regulatory Grade micrObial Sequences (FDA-ARGOS): Supporting development and validation of Infectious Disease Dx tests.</title>
        <authorList>
            <person name="Goldberg B."/>
            <person name="Campos J."/>
            <person name="Tallon L."/>
            <person name="Sadzewicz L."/>
            <person name="Zhao X."/>
            <person name="Vavikolanu K."/>
            <person name="Mehta A."/>
            <person name="Aluvathingal J."/>
            <person name="Nadendla S."/>
            <person name="Geyer C."/>
            <person name="Nandy P."/>
            <person name="Yan Y."/>
            <person name="Sichtig H."/>
        </authorList>
    </citation>
    <scope>NUCLEOTIDE SEQUENCE [LARGE SCALE GENOMIC DNA]</scope>
    <source>
        <strain evidence="2">FDAARGOS_614</strain>
        <plasmid evidence="2">unnamed1</plasmid>
    </source>
</reference>
<dbReference type="KEGG" id="cpau:EHF44_01030"/>
<dbReference type="EMBL" id="CP033968">
    <property type="protein sequence ID" value="AZG12093.1"/>
    <property type="molecule type" value="Genomic_DNA"/>
</dbReference>
<gene>
    <name evidence="1" type="ORF">EHF44_01030</name>
</gene>
<proteinExistence type="predicted"/>
<dbReference type="OrthoDB" id="8964617at2"/>
<keyword evidence="1" id="KW-0614">Plasmid</keyword>
<protein>
    <submittedName>
        <fullName evidence="1">Uncharacterized protein</fullName>
    </submittedName>
</protein>
<evidence type="ECO:0000313" key="1">
    <source>
        <dbReference type="EMBL" id="AZG12093.1"/>
    </source>
</evidence>
<dbReference type="RefSeq" id="WP_017512888.1">
    <property type="nucleotide sequence ID" value="NZ_CP033968.1"/>
</dbReference>
<evidence type="ECO:0000313" key="2">
    <source>
        <dbReference type="Proteomes" id="UP000270411"/>
    </source>
</evidence>
<dbReference type="AlphaFoldDB" id="A0A3G8GV59"/>
<sequence>MKISSEIKDQAKYLESYVVLDTVTAAGKFAVGLGIGNVAREGLYLTPVGQAAYERLKELGKNSPQLVDVASKFKAKELVRQAFLKADAGGSIFFVCREGIYDTVYDLLNVIGSSAAAAA</sequence>
<geneLocation type="plasmid" evidence="1">
    <name>unnamed1</name>
</geneLocation>
<dbReference type="Proteomes" id="UP000270411">
    <property type="component" value="Plasmid unnamed1"/>
</dbReference>